<dbReference type="Gene3D" id="3.40.50.1820">
    <property type="entry name" value="alpha/beta hydrolase"/>
    <property type="match status" value="1"/>
</dbReference>
<dbReference type="Proteomes" id="UP000287766">
    <property type="component" value="Unassembled WGS sequence"/>
</dbReference>
<dbReference type="PANTHER" id="PTHR32268:SF11">
    <property type="entry name" value="HOMOSERINE O-ACETYLTRANSFERASE"/>
    <property type="match status" value="1"/>
</dbReference>
<proteinExistence type="predicted"/>
<dbReference type="GO" id="GO:0009086">
    <property type="term" value="P:methionine biosynthetic process"/>
    <property type="evidence" value="ECO:0007669"/>
    <property type="project" value="TreeGrafter"/>
</dbReference>
<dbReference type="InterPro" id="IPR000073">
    <property type="entry name" value="AB_hydrolase_1"/>
</dbReference>
<accession>A0A7Z7ESY3</accession>
<feature type="domain" description="AB hydrolase-1" evidence="2">
    <location>
        <begin position="53"/>
        <end position="308"/>
    </location>
</feature>
<evidence type="ECO:0000259" key="2">
    <source>
        <dbReference type="Pfam" id="PF00561"/>
    </source>
</evidence>
<dbReference type="InterPro" id="IPR008220">
    <property type="entry name" value="HAT_MetX-like"/>
</dbReference>
<name>A0A7Z7ESY3_9GAMM</name>
<comment type="caution">
    <text evidence="3">The sequence shown here is derived from an EMBL/GenBank/DDBJ whole genome shotgun (WGS) entry which is preliminary data.</text>
</comment>
<evidence type="ECO:0000256" key="1">
    <source>
        <dbReference type="ARBA" id="ARBA00022679"/>
    </source>
</evidence>
<keyword evidence="1 3" id="KW-0808">Transferase</keyword>
<dbReference type="EMBL" id="PIPR01000002">
    <property type="protein sequence ID" value="RUO39489.1"/>
    <property type="molecule type" value="Genomic_DNA"/>
</dbReference>
<organism evidence="3 4">
    <name type="scientific">Pseudidiomarina aestuarii</name>
    <dbReference type="NCBI Taxonomy" id="624146"/>
    <lineage>
        <taxon>Bacteria</taxon>
        <taxon>Pseudomonadati</taxon>
        <taxon>Pseudomonadota</taxon>
        <taxon>Gammaproteobacteria</taxon>
        <taxon>Alteromonadales</taxon>
        <taxon>Idiomarinaceae</taxon>
        <taxon>Pseudidiomarina</taxon>
    </lineage>
</organism>
<reference evidence="4" key="1">
    <citation type="journal article" date="2018" name="Front. Microbiol.">
        <title>Genome-Based Analysis Reveals the Taxonomy and Diversity of the Family Idiomarinaceae.</title>
        <authorList>
            <person name="Liu Y."/>
            <person name="Lai Q."/>
            <person name="Shao Z."/>
        </authorList>
    </citation>
    <scope>NUCLEOTIDE SEQUENCE [LARGE SCALE GENOMIC DNA]</scope>
    <source>
        <strain evidence="4">KYW314</strain>
    </source>
</reference>
<dbReference type="Pfam" id="PF00561">
    <property type="entry name" value="Abhydrolase_1"/>
    <property type="match status" value="1"/>
</dbReference>
<dbReference type="GO" id="GO:0004414">
    <property type="term" value="F:homoserine O-acetyltransferase activity"/>
    <property type="evidence" value="ECO:0007669"/>
    <property type="project" value="TreeGrafter"/>
</dbReference>
<dbReference type="PANTHER" id="PTHR32268">
    <property type="entry name" value="HOMOSERINE O-ACETYLTRANSFERASE"/>
    <property type="match status" value="1"/>
</dbReference>
<sequence>MVGETSLQCSIRQHCFEGRSTVSENVPFHHQDHSIQLTEGQLLLRSYGSNSGPPVLVLGGISGGRDIFTSNGSGWWQGLAEAIPAELNVISLDYAGGSGDSTVTPVPQRVEGHAILIEQALQRLGIQHLRAIVGGSFGGVIALELARRGKLEIGGLAIIGAAHRPTAQALMLRALQREYIALAEQAGQTERGVQLARALAMLSYRSADGMDTYHPQGTSAVDYILSRSAQTVAKAPSRARNFFTAFGPALDQYRINPTEISVPTLLVGFDSDQLVSAQVLNELAEKLPRCAGLHLLPSSYGHDGFIKNTASYASICHNFILELAVERS</sequence>
<evidence type="ECO:0000313" key="4">
    <source>
        <dbReference type="Proteomes" id="UP000287766"/>
    </source>
</evidence>
<dbReference type="SUPFAM" id="SSF53474">
    <property type="entry name" value="alpha/beta-Hydrolases"/>
    <property type="match status" value="1"/>
</dbReference>
<keyword evidence="4" id="KW-1185">Reference proteome</keyword>
<protein>
    <submittedName>
        <fullName evidence="3">Homoserine acetyltransferase</fullName>
    </submittedName>
</protein>
<gene>
    <name evidence="3" type="ORF">CWE22_09325</name>
</gene>
<dbReference type="GO" id="GO:0009092">
    <property type="term" value="P:homoserine metabolic process"/>
    <property type="evidence" value="ECO:0007669"/>
    <property type="project" value="TreeGrafter"/>
</dbReference>
<dbReference type="AlphaFoldDB" id="A0A7Z7ESY3"/>
<dbReference type="InterPro" id="IPR029058">
    <property type="entry name" value="AB_hydrolase_fold"/>
</dbReference>
<evidence type="ECO:0000313" key="3">
    <source>
        <dbReference type="EMBL" id="RUO39489.1"/>
    </source>
</evidence>